<feature type="compositionally biased region" description="Polar residues" evidence="1">
    <location>
        <begin position="97"/>
        <end position="106"/>
    </location>
</feature>
<sequence length="310" mass="35046">MVGTDNLSEKKSSSDDEKILLIEDVETEILDSSKPIEGSLDLEHNCEKLVTENIAERLVMAPQVEQIAAKEEMKLVDAEKSHEDLGDTPRKRKRSHSLSNSQVTDNENMKNDLKLQSENSLEPTKSDATENKTENVLSGDSVDGESDSKIKSDSEKQVDIPTKRIRSSSSSDSPTDKRRKSNDNNDDETEVREKSIAMIEKAIRSNEAVHKLANTIEEAIYSEFHDANDHRYRSRVRSRVSNLNRNPAICSQLLFGKIKPDQFARMTADELATREMKEFREEMESSIDEHLLPEHEVVGTENCKKSENAV</sequence>
<proteinExistence type="predicted"/>
<organism evidence="3 4">
    <name type="scientific">Syphacia muris</name>
    <dbReference type="NCBI Taxonomy" id="451379"/>
    <lineage>
        <taxon>Eukaryota</taxon>
        <taxon>Metazoa</taxon>
        <taxon>Ecdysozoa</taxon>
        <taxon>Nematoda</taxon>
        <taxon>Chromadorea</taxon>
        <taxon>Rhabditida</taxon>
        <taxon>Spirurina</taxon>
        <taxon>Oxyuridomorpha</taxon>
        <taxon>Oxyuroidea</taxon>
        <taxon>Oxyuridae</taxon>
        <taxon>Syphacia</taxon>
    </lineage>
</organism>
<dbReference type="SMART" id="SM00510">
    <property type="entry name" value="TFS2M"/>
    <property type="match status" value="1"/>
</dbReference>
<feature type="compositionally biased region" description="Basic and acidic residues" evidence="1">
    <location>
        <begin position="124"/>
        <end position="133"/>
    </location>
</feature>
<dbReference type="GO" id="GO:0006351">
    <property type="term" value="P:DNA-templated transcription"/>
    <property type="evidence" value="ECO:0007669"/>
    <property type="project" value="InterPro"/>
</dbReference>
<dbReference type="PANTHER" id="PTHR11477:SF7">
    <property type="entry name" value="TRANSCRIPTION ELONGATION FACTOR A N-TERMINAL AND CENTRAL DOMAIN-CONTAINING PROTEIN"/>
    <property type="match status" value="1"/>
</dbReference>
<dbReference type="Gene3D" id="1.10.472.30">
    <property type="entry name" value="Transcription elongation factor S-II, central domain"/>
    <property type="match status" value="1"/>
</dbReference>
<dbReference type="InterPro" id="IPR003618">
    <property type="entry name" value="TFIIS_cen_dom"/>
</dbReference>
<feature type="domain" description="TFIIS central" evidence="2">
    <location>
        <begin position="191"/>
        <end position="298"/>
    </location>
</feature>
<dbReference type="PANTHER" id="PTHR11477">
    <property type="entry name" value="TRANSCRIPTION FACTOR S-II ZINC FINGER DOMAIN-CONTAINING PROTEIN"/>
    <property type="match status" value="1"/>
</dbReference>
<evidence type="ECO:0000259" key="2">
    <source>
        <dbReference type="PROSITE" id="PS51321"/>
    </source>
</evidence>
<protein>
    <submittedName>
        <fullName evidence="4">TFIIS central domain-containing protein</fullName>
    </submittedName>
</protein>
<reference evidence="4" key="1">
    <citation type="submission" date="2017-02" db="UniProtKB">
        <authorList>
            <consortium name="WormBaseParasite"/>
        </authorList>
    </citation>
    <scope>IDENTIFICATION</scope>
</reference>
<dbReference type="SUPFAM" id="SSF46942">
    <property type="entry name" value="Elongation factor TFIIS domain 2"/>
    <property type="match status" value="1"/>
</dbReference>
<name>A0A0N5ADZ9_9BILA</name>
<dbReference type="WBParaSite" id="SMUV_0000243301-mRNA-1">
    <property type="protein sequence ID" value="SMUV_0000243301-mRNA-1"/>
    <property type="gene ID" value="SMUV_0000243301"/>
</dbReference>
<keyword evidence="3" id="KW-1185">Reference proteome</keyword>
<dbReference type="PROSITE" id="PS51321">
    <property type="entry name" value="TFIIS_CENTRAL"/>
    <property type="match status" value="1"/>
</dbReference>
<feature type="compositionally biased region" description="Basic and acidic residues" evidence="1">
    <location>
        <begin position="146"/>
        <end position="162"/>
    </location>
</feature>
<evidence type="ECO:0000313" key="4">
    <source>
        <dbReference type="WBParaSite" id="SMUV_0000243301-mRNA-1"/>
    </source>
</evidence>
<dbReference type="GO" id="GO:0005634">
    <property type="term" value="C:nucleus"/>
    <property type="evidence" value="ECO:0007669"/>
    <property type="project" value="TreeGrafter"/>
</dbReference>
<accession>A0A0N5ADZ9</accession>
<evidence type="ECO:0000256" key="1">
    <source>
        <dbReference type="SAM" id="MobiDB-lite"/>
    </source>
</evidence>
<feature type="compositionally biased region" description="Basic and acidic residues" evidence="1">
    <location>
        <begin position="73"/>
        <end position="89"/>
    </location>
</feature>
<dbReference type="InterPro" id="IPR036575">
    <property type="entry name" value="TFIIS_cen_dom_sf"/>
</dbReference>
<dbReference type="STRING" id="451379.A0A0N5ADZ9"/>
<dbReference type="Pfam" id="PF07500">
    <property type="entry name" value="TFIIS_M"/>
    <property type="match status" value="1"/>
</dbReference>
<feature type="region of interest" description="Disordered" evidence="1">
    <location>
        <begin position="73"/>
        <end position="192"/>
    </location>
</feature>
<dbReference type="Proteomes" id="UP000046393">
    <property type="component" value="Unplaced"/>
</dbReference>
<dbReference type="AlphaFoldDB" id="A0A0N5ADZ9"/>
<evidence type="ECO:0000313" key="3">
    <source>
        <dbReference type="Proteomes" id="UP000046393"/>
    </source>
</evidence>